<name>A0A8J6FQM3_ELECQ</name>
<keyword evidence="1" id="KW-0472">Membrane</keyword>
<protein>
    <submittedName>
        <fullName evidence="2">Uncharacterized protein</fullName>
    </submittedName>
</protein>
<accession>A0A8J6FQM3</accession>
<comment type="caution">
    <text evidence="2">The sequence shown here is derived from an EMBL/GenBank/DDBJ whole genome shotgun (WGS) entry which is preliminary data.</text>
</comment>
<gene>
    <name evidence="2" type="ORF">GDO78_006541</name>
</gene>
<keyword evidence="3" id="KW-1185">Reference proteome</keyword>
<proteinExistence type="predicted"/>
<dbReference type="AlphaFoldDB" id="A0A8J6FQM3"/>
<evidence type="ECO:0000256" key="1">
    <source>
        <dbReference type="SAM" id="Phobius"/>
    </source>
</evidence>
<evidence type="ECO:0000313" key="2">
    <source>
        <dbReference type="EMBL" id="KAG9491230.1"/>
    </source>
</evidence>
<evidence type="ECO:0000313" key="3">
    <source>
        <dbReference type="Proteomes" id="UP000770717"/>
    </source>
</evidence>
<sequence>MLTRLKSLHEIYVTQIWAVPNVSLKGILFAFTSRGKLLKQSHLQNVLSIVFRKNVPFFVFCLSFSTYPLTCNRVVFHYAIIFGFILKCLLVGS</sequence>
<keyword evidence="1" id="KW-1133">Transmembrane helix</keyword>
<reference evidence="2" key="1">
    <citation type="thesis" date="2020" institute="ProQuest LLC" country="789 East Eisenhower Parkway, Ann Arbor, MI, USA">
        <title>Comparative Genomics and Chromosome Evolution.</title>
        <authorList>
            <person name="Mudd A.B."/>
        </authorList>
    </citation>
    <scope>NUCLEOTIDE SEQUENCE</scope>
    <source>
        <strain evidence="2">HN-11 Male</strain>
        <tissue evidence="2">Kidney and liver</tissue>
    </source>
</reference>
<organism evidence="2 3">
    <name type="scientific">Eleutherodactylus coqui</name>
    <name type="common">Puerto Rican coqui</name>
    <dbReference type="NCBI Taxonomy" id="57060"/>
    <lineage>
        <taxon>Eukaryota</taxon>
        <taxon>Metazoa</taxon>
        <taxon>Chordata</taxon>
        <taxon>Craniata</taxon>
        <taxon>Vertebrata</taxon>
        <taxon>Euteleostomi</taxon>
        <taxon>Amphibia</taxon>
        <taxon>Batrachia</taxon>
        <taxon>Anura</taxon>
        <taxon>Neobatrachia</taxon>
        <taxon>Hyloidea</taxon>
        <taxon>Eleutherodactylidae</taxon>
        <taxon>Eleutherodactylinae</taxon>
        <taxon>Eleutherodactylus</taxon>
        <taxon>Eleutherodactylus</taxon>
    </lineage>
</organism>
<feature type="transmembrane region" description="Helical" evidence="1">
    <location>
        <begin position="75"/>
        <end position="92"/>
    </location>
</feature>
<keyword evidence="1" id="KW-0812">Transmembrane</keyword>
<dbReference type="EMBL" id="WNTK01000002">
    <property type="protein sequence ID" value="KAG9491230.1"/>
    <property type="molecule type" value="Genomic_DNA"/>
</dbReference>
<dbReference type="Proteomes" id="UP000770717">
    <property type="component" value="Unassembled WGS sequence"/>
</dbReference>